<proteinExistence type="predicted"/>
<name>A0A292GNE5_9HYPH</name>
<evidence type="ECO:0000313" key="1">
    <source>
        <dbReference type="EMBL" id="BBA74388.1"/>
    </source>
</evidence>
<protein>
    <submittedName>
        <fullName evidence="1">Uncharacterized protein</fullName>
    </submittedName>
</protein>
<accession>A0A292GNE5</accession>
<reference evidence="1" key="1">
    <citation type="submission" date="2016-07" db="EMBL/GenBank/DDBJ databases">
        <title>Genomics reveals synergistic degradation of pyrene by five bacteria in a mangrove sediment-derived bacterial consortium.</title>
        <authorList>
            <person name="Wanapaisan P."/>
            <person name="Vejarano F."/>
            <person name="Chakraborty J."/>
            <person name="Shintani M."/>
            <person name="Muangchinda C."/>
            <person name="Laothamteep N."/>
            <person name="Suzuki-Minakuchi C."/>
            <person name="Inoue K."/>
            <person name="Nojiri H."/>
            <person name="Pinyakong O."/>
        </authorList>
    </citation>
    <scope>NUCLEOTIDE SEQUENCE</scope>
    <source>
        <strain evidence="1">PW1</strain>
    </source>
</reference>
<sequence length="117" mass="12467">MSGHTPGPWDVVEATEHHGFYVISEFGNTIADLYTMSNPDMIATANGGLSKPVPFMHEMDGPNARLIAAAPELLDLLAEADRRIAWESVGLTNTFSDRVEAALAKARGESLPAGSEA</sequence>
<dbReference type="AlphaFoldDB" id="A0A292GNE5"/>
<dbReference type="EMBL" id="LC171369">
    <property type="protein sequence ID" value="BBA74388.1"/>
    <property type="molecule type" value="Genomic_DNA"/>
</dbReference>
<organism evidence="1">
    <name type="scientific">Ochrobactrum sp. PW1</name>
    <dbReference type="NCBI Taxonomy" id="1882222"/>
    <lineage>
        <taxon>Bacteria</taxon>
        <taxon>Pseudomonadati</taxon>
        <taxon>Pseudomonadota</taxon>
        <taxon>Alphaproteobacteria</taxon>
        <taxon>Hyphomicrobiales</taxon>
        <taxon>Brucellaceae</taxon>
        <taxon>Brucella/Ochrobactrum group</taxon>
        <taxon>Ochrobactrum</taxon>
    </lineage>
</organism>